<name>A0A226DYU6_FOLCA</name>
<feature type="compositionally biased region" description="Low complexity" evidence="1">
    <location>
        <begin position="218"/>
        <end position="233"/>
    </location>
</feature>
<dbReference type="InterPro" id="IPR015007">
    <property type="entry name" value="NUP2/50/61"/>
</dbReference>
<feature type="compositionally biased region" description="Low complexity" evidence="1">
    <location>
        <begin position="51"/>
        <end position="66"/>
    </location>
</feature>
<protein>
    <submittedName>
        <fullName evidence="3">Nuclear pore complex protein Nup50</fullName>
    </submittedName>
</protein>
<sequence>MANLKRRPDKDLNHDNWDDEDVPEEKGEFRRANEEDLRNRKIIKGRRKMGNAESAGSSGSSGNNNPFSSFAFGITGGAVGGGGRGGGGVSSASTSAAASTITPAFSFGLPVNPLSNSAGGVGIGLTTGTGTSGATGSLFKIAGITPSSEPPTRASADSSTTDTAEPILIGTPATPSGEVDVGPELSESDGIAEESSNSSSLPWNVSARQRDDSNAVDSNNMNNSADQNNPSWLDADDLDDKEASAASSEAMMMQIPSVRGDDAVAAAAEGKVLRMEIT</sequence>
<feature type="compositionally biased region" description="Basic and acidic residues" evidence="1">
    <location>
        <begin position="1"/>
        <end position="16"/>
    </location>
</feature>
<dbReference type="OrthoDB" id="10062131at2759"/>
<dbReference type="Proteomes" id="UP000198287">
    <property type="component" value="Unassembled WGS sequence"/>
</dbReference>
<comment type="caution">
    <text evidence="3">The sequence shown here is derived from an EMBL/GenBank/DDBJ whole genome shotgun (WGS) entry which is preliminary data.</text>
</comment>
<dbReference type="Pfam" id="PF08911">
    <property type="entry name" value="NUP50"/>
    <property type="match status" value="1"/>
</dbReference>
<feature type="compositionally biased region" description="Basic residues" evidence="1">
    <location>
        <begin position="40"/>
        <end position="49"/>
    </location>
</feature>
<dbReference type="GO" id="GO:0005643">
    <property type="term" value="C:nuclear pore"/>
    <property type="evidence" value="ECO:0007669"/>
    <property type="project" value="InterPro"/>
</dbReference>
<evidence type="ECO:0000259" key="2">
    <source>
        <dbReference type="Pfam" id="PF08911"/>
    </source>
</evidence>
<dbReference type="STRING" id="158441.A0A226DYU6"/>
<proteinExistence type="predicted"/>
<feature type="domain" description="Nuclear pore complex NUP2/50/61" evidence="2">
    <location>
        <begin position="5"/>
        <end position="71"/>
    </location>
</feature>
<accession>A0A226DYU6</accession>
<gene>
    <name evidence="3" type="ORF">Fcan01_13943</name>
</gene>
<organism evidence="3 4">
    <name type="scientific">Folsomia candida</name>
    <name type="common">Springtail</name>
    <dbReference type="NCBI Taxonomy" id="158441"/>
    <lineage>
        <taxon>Eukaryota</taxon>
        <taxon>Metazoa</taxon>
        <taxon>Ecdysozoa</taxon>
        <taxon>Arthropoda</taxon>
        <taxon>Hexapoda</taxon>
        <taxon>Collembola</taxon>
        <taxon>Entomobryomorpha</taxon>
        <taxon>Isotomoidea</taxon>
        <taxon>Isotomidae</taxon>
        <taxon>Proisotominae</taxon>
        <taxon>Folsomia</taxon>
    </lineage>
</organism>
<dbReference type="AlphaFoldDB" id="A0A226DYU6"/>
<evidence type="ECO:0000256" key="1">
    <source>
        <dbReference type="SAM" id="MobiDB-lite"/>
    </source>
</evidence>
<dbReference type="EMBL" id="LNIX01000008">
    <property type="protein sequence ID" value="OXA50645.1"/>
    <property type="molecule type" value="Genomic_DNA"/>
</dbReference>
<feature type="region of interest" description="Disordered" evidence="1">
    <location>
        <begin position="1"/>
        <end position="66"/>
    </location>
</feature>
<keyword evidence="4" id="KW-1185">Reference proteome</keyword>
<evidence type="ECO:0000313" key="3">
    <source>
        <dbReference type="EMBL" id="OXA50645.1"/>
    </source>
</evidence>
<feature type="compositionally biased region" description="Basic and acidic residues" evidence="1">
    <location>
        <begin position="24"/>
        <end position="39"/>
    </location>
</feature>
<feature type="region of interest" description="Disordered" evidence="1">
    <location>
        <begin position="141"/>
        <end position="254"/>
    </location>
</feature>
<reference evidence="3 4" key="1">
    <citation type="submission" date="2015-12" db="EMBL/GenBank/DDBJ databases">
        <title>The genome of Folsomia candida.</title>
        <authorList>
            <person name="Faddeeva A."/>
            <person name="Derks M.F."/>
            <person name="Anvar Y."/>
            <person name="Smit S."/>
            <person name="Van Straalen N."/>
            <person name="Roelofs D."/>
        </authorList>
    </citation>
    <scope>NUCLEOTIDE SEQUENCE [LARGE SCALE GENOMIC DNA]</scope>
    <source>
        <strain evidence="3 4">VU population</strain>
        <tissue evidence="3">Whole body</tissue>
    </source>
</reference>
<feature type="compositionally biased region" description="Low complexity" evidence="1">
    <location>
        <begin position="154"/>
        <end position="164"/>
    </location>
</feature>
<evidence type="ECO:0000313" key="4">
    <source>
        <dbReference type="Proteomes" id="UP000198287"/>
    </source>
</evidence>